<evidence type="ECO:0000256" key="4">
    <source>
        <dbReference type="ARBA" id="ARBA00008860"/>
    </source>
</evidence>
<keyword evidence="9" id="KW-0496">Mitochondrion</keyword>
<feature type="domain" description="Thiolase N-terminal" evidence="15">
    <location>
        <begin position="318"/>
        <end position="579"/>
    </location>
</feature>
<evidence type="ECO:0000259" key="15">
    <source>
        <dbReference type="Pfam" id="PF00108"/>
    </source>
</evidence>
<evidence type="ECO:0000313" key="19">
    <source>
        <dbReference type="Proteomes" id="UP000249363"/>
    </source>
</evidence>
<sequence>MSSILAKRPREEDGFGDYGHKKSRLGQRNNTSFLSTWVPFDNPTPSPPLQPTESSHEINSTPFENTLPEPFRQWREEKKQPSHSSLQHRRPPTLTLDTAMDVDMAQISPLPNGDNLSPWPVGAKSKAISNHLQPSPIPHHLLNQSLTISGGRTSTPIYSHFTLNMNKDLMTDSSRDINSATPTPNTHNTNESSWWRRRRLPSPISEAGDIFSEMEPTTNIDKEMSRQKYWPDSPSSMDIDGDTPSNIYLQVPEQNSGFPTRMPAKVETESTIPILRTPASTTETKRLSVTAPKREKIKMASPIPRGLKQVLQKSPSDIVILSSVRTAVTRAKKGGFKDAYPEELLAHVLKATLAANPNVDPALIDDVTIGSVLQELGGAKAGRMAQIHAGFPHSVSFHTINRQCSSGLAAITTIANGIRAGAINVGVGGGMESMTRNYGSRAIPTVLWPELKESHSQDAKDCIMPMGLTSENVASRYGVTREDQDVFAANSHKKAAAAQAAGLFDEEIVPVTTKFFDAEHPDAPPREITVDKDDGIRPTISVEKMATLKPAFKADGTSTAGNSSQVSDGAAATLLMRRSTAMELGLGSSIKGRWVASAVAGCAPDEMGVGPAVAIPKLLAQTGLEVSDVGIWELNEAFASQALYCVRKLGIDESKVNPKGGAIAIGHPLGATGARQVATLLPELARTGQDIGVVSLSDDPTGMADVVFVAIDFENAQSIWENTSSKVGCQVGIAVLDTGQLEKRRLAAASFCLDDEQDESPSKEAEELITTYNFAAGPVEYCQRANVKNSFLFGKTTFIDQSDMRERVESCLPQNREIILVGHDLYHDIKALETMGLNFKNMRPPVRLLKPLEAPSLRNSKNALYVCSNCRYDASLLPSQHNHESRRYASGNTPFTDKLRRRIWGTDKPPGLEDPYGGEGVIASEWAKRKAQYMGKREDEQKEQKAEAEGEELIPEEEYEPEEGLDLIPDDFSPATTAHDLPRMGHLSQWSDFPPAEGDVYQPFVSRKRASESAHFRSAAHSVAVELSLLHELKKPLSLACDVSRHDEQIWKMIRNCQINNGSLTFPKEKTKEALFFVFNQLGESPEAQNEAAAEAAEQTEDEATVDTTERLEAEAVAEEELEVEETAEPEQPDGIVDAVYSYALEAKEPPHHKGYLDFSLADPAVKFAFFKRYSQITGHHMQDICIYKAKTIGDVIAHVERIYCRPKKLAPELRTLKDKIDLPNVAIYSKRYTKGRQDRENGRAKLVEAALRERGLLWREQEDKSSKFSL</sequence>
<dbReference type="InterPro" id="IPR016039">
    <property type="entry name" value="Thiolase-like"/>
</dbReference>
<feature type="region of interest" description="Disordered" evidence="14">
    <location>
        <begin position="74"/>
        <end position="93"/>
    </location>
</feature>
<feature type="region of interest" description="Disordered" evidence="14">
    <location>
        <begin position="1087"/>
        <end position="1108"/>
    </location>
</feature>
<evidence type="ECO:0000313" key="18">
    <source>
        <dbReference type="EMBL" id="RAO73994.1"/>
    </source>
</evidence>
<dbReference type="GO" id="GO:1990904">
    <property type="term" value="C:ribonucleoprotein complex"/>
    <property type="evidence" value="ECO:0007669"/>
    <property type="project" value="UniProtKB-KW"/>
</dbReference>
<dbReference type="InterPro" id="IPR020613">
    <property type="entry name" value="Thiolase_CS"/>
</dbReference>
<keyword evidence="6" id="KW-0808">Transferase</keyword>
<dbReference type="RefSeq" id="XP_040738508.1">
    <property type="nucleotide sequence ID" value="XM_040872589.1"/>
</dbReference>
<evidence type="ECO:0000256" key="3">
    <source>
        <dbReference type="ARBA" id="ARBA00004872"/>
    </source>
</evidence>
<dbReference type="GO" id="GO:0005777">
    <property type="term" value="C:peroxisome"/>
    <property type="evidence" value="ECO:0007669"/>
    <property type="project" value="TreeGrafter"/>
</dbReference>
<evidence type="ECO:0000256" key="8">
    <source>
        <dbReference type="ARBA" id="ARBA00022980"/>
    </source>
</evidence>
<dbReference type="GO" id="GO:0010124">
    <property type="term" value="P:phenylacetate catabolic process"/>
    <property type="evidence" value="ECO:0007669"/>
    <property type="project" value="TreeGrafter"/>
</dbReference>
<evidence type="ECO:0000256" key="14">
    <source>
        <dbReference type="SAM" id="MobiDB-lite"/>
    </source>
</evidence>
<protein>
    <recommendedName>
        <fullName evidence="12">Large ribosomal subunit protein mL50</fullName>
    </recommendedName>
</protein>
<feature type="compositionally biased region" description="Low complexity" evidence="14">
    <location>
        <begin position="1087"/>
        <end position="1097"/>
    </location>
</feature>
<comment type="similarity">
    <text evidence="5">Belongs to the thiolase-like superfamily. Thiolase family.</text>
</comment>
<dbReference type="GeneID" id="63799220"/>
<evidence type="ECO:0000256" key="7">
    <source>
        <dbReference type="ARBA" id="ARBA00022958"/>
    </source>
</evidence>
<dbReference type="Proteomes" id="UP000249363">
    <property type="component" value="Unassembled WGS sequence"/>
</dbReference>
<feature type="compositionally biased region" description="Polar residues" evidence="14">
    <location>
        <begin position="177"/>
        <end position="191"/>
    </location>
</feature>
<feature type="domain" description="Thiolase C-terminal" evidence="16">
    <location>
        <begin position="591"/>
        <end position="698"/>
    </location>
</feature>
<dbReference type="InterPro" id="IPR020616">
    <property type="entry name" value="Thiolase_N"/>
</dbReference>
<name>A0A364LDV0_TALAM</name>
<evidence type="ECO:0000256" key="10">
    <source>
        <dbReference type="ARBA" id="ARBA00023274"/>
    </source>
</evidence>
<dbReference type="NCBIfam" id="TIGR01930">
    <property type="entry name" value="AcCoA-C-Actrans"/>
    <property type="match status" value="1"/>
</dbReference>
<dbReference type="Pfam" id="PF02803">
    <property type="entry name" value="Thiolase_C"/>
    <property type="match status" value="1"/>
</dbReference>
<dbReference type="GO" id="GO:0005739">
    <property type="term" value="C:mitochondrion"/>
    <property type="evidence" value="ECO:0007669"/>
    <property type="project" value="UniProtKB-SubCell"/>
</dbReference>
<feature type="compositionally biased region" description="Polar residues" evidence="14">
    <location>
        <begin position="26"/>
        <end position="35"/>
    </location>
</feature>
<comment type="catalytic activity">
    <reaction evidence="13">
        <text>an acyl-CoA + acetyl-CoA = a 3-oxoacyl-CoA + CoA</text>
        <dbReference type="Rhea" id="RHEA:21564"/>
        <dbReference type="ChEBI" id="CHEBI:57287"/>
        <dbReference type="ChEBI" id="CHEBI:57288"/>
        <dbReference type="ChEBI" id="CHEBI:58342"/>
        <dbReference type="ChEBI" id="CHEBI:90726"/>
        <dbReference type="EC" id="2.3.1.16"/>
    </reaction>
</comment>
<dbReference type="PANTHER" id="PTHR43853:SF5">
    <property type="entry name" value="ACETYL-COA C-ACETYLTRANSFERASE"/>
    <property type="match status" value="1"/>
</dbReference>
<keyword evidence="19" id="KW-1185">Reference proteome</keyword>
<keyword evidence="10" id="KW-0687">Ribonucleoprotein</keyword>
<dbReference type="InterPro" id="IPR020615">
    <property type="entry name" value="Thiolase_acyl_enz_int_AS"/>
</dbReference>
<dbReference type="PANTHER" id="PTHR43853">
    <property type="entry name" value="3-KETOACYL-COA THIOLASE, PEROXISOMAL"/>
    <property type="match status" value="1"/>
</dbReference>
<evidence type="ECO:0000256" key="2">
    <source>
        <dbReference type="ARBA" id="ARBA00004173"/>
    </source>
</evidence>
<dbReference type="CDD" id="cd00751">
    <property type="entry name" value="thiolase"/>
    <property type="match status" value="1"/>
</dbReference>
<organism evidence="18 19">
    <name type="scientific">Talaromyces amestolkiae</name>
    <dbReference type="NCBI Taxonomy" id="1196081"/>
    <lineage>
        <taxon>Eukaryota</taxon>
        <taxon>Fungi</taxon>
        <taxon>Dikarya</taxon>
        <taxon>Ascomycota</taxon>
        <taxon>Pezizomycotina</taxon>
        <taxon>Eurotiomycetes</taxon>
        <taxon>Eurotiomycetidae</taxon>
        <taxon>Eurotiales</taxon>
        <taxon>Trichocomaceae</taxon>
        <taxon>Talaromyces</taxon>
        <taxon>Talaromyces sect. Talaromyces</taxon>
    </lineage>
</organism>
<comment type="similarity">
    <text evidence="4">Belongs to the mitochondrion-specific ribosomal protein mL50 family.</text>
</comment>
<feature type="compositionally biased region" description="Polar residues" evidence="14">
    <location>
        <begin position="51"/>
        <end position="64"/>
    </location>
</feature>
<comment type="subcellular location">
    <subcellularLocation>
        <location evidence="2">Mitochondrion</location>
    </subcellularLocation>
</comment>
<dbReference type="InterPro" id="IPR018305">
    <property type="entry name" value="Ribosomal_m50"/>
</dbReference>
<feature type="domain" description="Gfd2/YDR514C-like C-terminal" evidence="17">
    <location>
        <begin position="707"/>
        <end position="843"/>
    </location>
</feature>
<dbReference type="GO" id="GO:0005840">
    <property type="term" value="C:ribosome"/>
    <property type="evidence" value="ECO:0007669"/>
    <property type="project" value="UniProtKB-KW"/>
</dbReference>
<evidence type="ECO:0000259" key="17">
    <source>
        <dbReference type="Pfam" id="PF21762"/>
    </source>
</evidence>
<evidence type="ECO:0000256" key="11">
    <source>
        <dbReference type="ARBA" id="ARBA00023315"/>
    </source>
</evidence>
<feature type="region of interest" description="Disordered" evidence="14">
    <location>
        <begin position="177"/>
        <end position="196"/>
    </location>
</feature>
<evidence type="ECO:0000256" key="6">
    <source>
        <dbReference type="ARBA" id="ARBA00022679"/>
    </source>
</evidence>
<dbReference type="AlphaFoldDB" id="A0A364LDV0"/>
<evidence type="ECO:0000259" key="16">
    <source>
        <dbReference type="Pfam" id="PF02803"/>
    </source>
</evidence>
<evidence type="ECO:0000256" key="12">
    <source>
        <dbReference type="ARBA" id="ARBA00035183"/>
    </source>
</evidence>
<dbReference type="Pfam" id="PF00108">
    <property type="entry name" value="Thiolase_N"/>
    <property type="match status" value="1"/>
</dbReference>
<dbReference type="GO" id="GO:0006635">
    <property type="term" value="P:fatty acid beta-oxidation"/>
    <property type="evidence" value="ECO:0007669"/>
    <property type="project" value="TreeGrafter"/>
</dbReference>
<dbReference type="InterPro" id="IPR050215">
    <property type="entry name" value="Thiolase-like_sf_Thiolase"/>
</dbReference>
<dbReference type="PROSITE" id="PS00098">
    <property type="entry name" value="THIOLASE_1"/>
    <property type="match status" value="1"/>
</dbReference>
<dbReference type="OrthoDB" id="5404651at2759"/>
<dbReference type="GO" id="GO:0003988">
    <property type="term" value="F:acetyl-CoA C-acyltransferase activity"/>
    <property type="evidence" value="ECO:0007669"/>
    <property type="project" value="UniProtKB-EC"/>
</dbReference>
<evidence type="ECO:0000256" key="9">
    <source>
        <dbReference type="ARBA" id="ARBA00023128"/>
    </source>
</evidence>
<proteinExistence type="inferred from homology"/>
<keyword evidence="11" id="KW-0012">Acyltransferase</keyword>
<evidence type="ECO:0000256" key="1">
    <source>
        <dbReference type="ARBA" id="ARBA00001958"/>
    </source>
</evidence>
<evidence type="ECO:0000256" key="13">
    <source>
        <dbReference type="ARBA" id="ARBA00047605"/>
    </source>
</evidence>
<comment type="pathway">
    <text evidence="3">Lipid metabolism; fatty acid metabolism.</text>
</comment>
<feature type="region of interest" description="Disordered" evidence="14">
    <location>
        <begin position="1"/>
        <end position="67"/>
    </location>
</feature>
<dbReference type="InterPro" id="IPR020617">
    <property type="entry name" value="Thiolase_C"/>
</dbReference>
<comment type="caution">
    <text evidence="18">The sequence shown here is derived from an EMBL/GenBank/DDBJ whole genome shotgun (WGS) entry which is preliminary data.</text>
</comment>
<dbReference type="Pfam" id="PF21762">
    <property type="entry name" value="DEDDh_C"/>
    <property type="match status" value="1"/>
</dbReference>
<dbReference type="InterPro" id="IPR048519">
    <property type="entry name" value="Gfd2/YDR514C-like_C"/>
</dbReference>
<dbReference type="PROSITE" id="PS00737">
    <property type="entry name" value="THIOLASE_2"/>
    <property type="match status" value="1"/>
</dbReference>
<dbReference type="EMBL" id="MIKG01000028">
    <property type="protein sequence ID" value="RAO73994.1"/>
    <property type="molecule type" value="Genomic_DNA"/>
</dbReference>
<keyword evidence="7" id="KW-0630">Potassium</keyword>
<gene>
    <name evidence="18" type="ORF">BHQ10_010006</name>
</gene>
<dbReference type="Pfam" id="PF10501">
    <property type="entry name" value="Ribosomal_L50"/>
    <property type="match status" value="1"/>
</dbReference>
<reference evidence="18 19" key="1">
    <citation type="journal article" date="2017" name="Biotechnol. Biofuels">
        <title>Differential beta-glucosidase expression as a function of carbon source availability in Talaromyces amestolkiae: a genomic and proteomic approach.</title>
        <authorList>
            <person name="de Eugenio L.I."/>
            <person name="Mendez-Liter J.A."/>
            <person name="Nieto-Dominguez M."/>
            <person name="Alonso L."/>
            <person name="Gil-Munoz J."/>
            <person name="Barriuso J."/>
            <person name="Prieto A."/>
            <person name="Martinez M.J."/>
        </authorList>
    </citation>
    <scope>NUCLEOTIDE SEQUENCE [LARGE SCALE GENOMIC DNA]</scope>
    <source>
        <strain evidence="18 19">CIB</strain>
    </source>
</reference>
<dbReference type="STRING" id="1196081.A0A364LDV0"/>
<dbReference type="SUPFAM" id="SSF53901">
    <property type="entry name" value="Thiolase-like"/>
    <property type="match status" value="2"/>
</dbReference>
<keyword evidence="8" id="KW-0689">Ribosomal protein</keyword>
<dbReference type="InterPro" id="IPR002155">
    <property type="entry name" value="Thiolase"/>
</dbReference>
<comment type="cofactor">
    <cofactor evidence="1">
        <name>K(+)</name>
        <dbReference type="ChEBI" id="CHEBI:29103"/>
    </cofactor>
</comment>
<accession>A0A364LDV0</accession>
<dbReference type="Gene3D" id="3.40.47.10">
    <property type="match status" value="2"/>
</dbReference>
<evidence type="ECO:0000256" key="5">
    <source>
        <dbReference type="ARBA" id="ARBA00010982"/>
    </source>
</evidence>